<dbReference type="OrthoDB" id="7367179at2759"/>
<evidence type="ECO:0000313" key="1">
    <source>
        <dbReference type="EMBL" id="CAH1107920.1"/>
    </source>
</evidence>
<dbReference type="AlphaFoldDB" id="A0A9P0CY50"/>
<evidence type="ECO:0000313" key="2">
    <source>
        <dbReference type="Proteomes" id="UP001153636"/>
    </source>
</evidence>
<name>A0A9P0CY50_9CUCU</name>
<organism evidence="1 2">
    <name type="scientific">Psylliodes chrysocephalus</name>
    <dbReference type="NCBI Taxonomy" id="3402493"/>
    <lineage>
        <taxon>Eukaryota</taxon>
        <taxon>Metazoa</taxon>
        <taxon>Ecdysozoa</taxon>
        <taxon>Arthropoda</taxon>
        <taxon>Hexapoda</taxon>
        <taxon>Insecta</taxon>
        <taxon>Pterygota</taxon>
        <taxon>Neoptera</taxon>
        <taxon>Endopterygota</taxon>
        <taxon>Coleoptera</taxon>
        <taxon>Polyphaga</taxon>
        <taxon>Cucujiformia</taxon>
        <taxon>Chrysomeloidea</taxon>
        <taxon>Chrysomelidae</taxon>
        <taxon>Galerucinae</taxon>
        <taxon>Alticini</taxon>
        <taxon>Psylliodes</taxon>
    </lineage>
</organism>
<protein>
    <submittedName>
        <fullName evidence="1">Uncharacterized protein</fullName>
    </submittedName>
</protein>
<proteinExistence type="predicted"/>
<gene>
    <name evidence="1" type="ORF">PSYICH_LOCUS9411</name>
</gene>
<sequence>MSLFRPKNVECEISNKFKEGYITEEDYNNHITRKREARSEMEKDKETEKFVYTVDPQTVVLSPKSNTLAAFTIRRNCACIICVILTLIIRMDIVIYGTREKGGLMQKNFHLAFIFSLKPTFFHSVMKKIERSFFGVMTAHTKIVIANIAINLTKQY</sequence>
<accession>A0A9P0CY50</accession>
<reference evidence="1" key="1">
    <citation type="submission" date="2022-01" db="EMBL/GenBank/DDBJ databases">
        <authorList>
            <person name="King R."/>
        </authorList>
    </citation>
    <scope>NUCLEOTIDE SEQUENCE</scope>
</reference>
<keyword evidence="2" id="KW-1185">Reference proteome</keyword>
<dbReference type="Proteomes" id="UP001153636">
    <property type="component" value="Chromosome 3"/>
</dbReference>
<dbReference type="EMBL" id="OV651815">
    <property type="protein sequence ID" value="CAH1107920.1"/>
    <property type="molecule type" value="Genomic_DNA"/>
</dbReference>